<organism evidence="2 3">
    <name type="scientific">Dreissena polymorpha</name>
    <name type="common">Zebra mussel</name>
    <name type="synonym">Mytilus polymorpha</name>
    <dbReference type="NCBI Taxonomy" id="45954"/>
    <lineage>
        <taxon>Eukaryota</taxon>
        <taxon>Metazoa</taxon>
        <taxon>Spiralia</taxon>
        <taxon>Lophotrochozoa</taxon>
        <taxon>Mollusca</taxon>
        <taxon>Bivalvia</taxon>
        <taxon>Autobranchia</taxon>
        <taxon>Heteroconchia</taxon>
        <taxon>Euheterodonta</taxon>
        <taxon>Imparidentia</taxon>
        <taxon>Neoheterodontei</taxon>
        <taxon>Myida</taxon>
        <taxon>Dreissenoidea</taxon>
        <taxon>Dreissenidae</taxon>
        <taxon>Dreissena</taxon>
    </lineage>
</organism>
<comment type="caution">
    <text evidence="2">The sequence shown here is derived from an EMBL/GenBank/DDBJ whole genome shotgun (WGS) entry which is preliminary data.</text>
</comment>
<name>A0A9D4JF31_DREPO</name>
<accession>A0A9D4JF31</accession>
<protein>
    <submittedName>
        <fullName evidence="2">Uncharacterized protein</fullName>
    </submittedName>
</protein>
<keyword evidence="3" id="KW-1185">Reference proteome</keyword>
<reference evidence="2" key="2">
    <citation type="submission" date="2020-11" db="EMBL/GenBank/DDBJ databases">
        <authorList>
            <person name="McCartney M.A."/>
            <person name="Auch B."/>
            <person name="Kono T."/>
            <person name="Mallez S."/>
            <person name="Becker A."/>
            <person name="Gohl D.M."/>
            <person name="Silverstein K.A.T."/>
            <person name="Koren S."/>
            <person name="Bechman K.B."/>
            <person name="Herman A."/>
            <person name="Abrahante J.E."/>
            <person name="Garbe J."/>
        </authorList>
    </citation>
    <scope>NUCLEOTIDE SEQUENCE</scope>
    <source>
        <strain evidence="2">Duluth1</strain>
        <tissue evidence="2">Whole animal</tissue>
    </source>
</reference>
<reference evidence="2" key="1">
    <citation type="journal article" date="2019" name="bioRxiv">
        <title>The Genome of the Zebra Mussel, Dreissena polymorpha: A Resource for Invasive Species Research.</title>
        <authorList>
            <person name="McCartney M.A."/>
            <person name="Auch B."/>
            <person name="Kono T."/>
            <person name="Mallez S."/>
            <person name="Zhang Y."/>
            <person name="Obille A."/>
            <person name="Becker A."/>
            <person name="Abrahante J.E."/>
            <person name="Garbe J."/>
            <person name="Badalamenti J.P."/>
            <person name="Herman A."/>
            <person name="Mangelson H."/>
            <person name="Liachko I."/>
            <person name="Sullivan S."/>
            <person name="Sone E.D."/>
            <person name="Koren S."/>
            <person name="Silverstein K.A.T."/>
            <person name="Beckman K.B."/>
            <person name="Gohl D.M."/>
        </authorList>
    </citation>
    <scope>NUCLEOTIDE SEQUENCE</scope>
    <source>
        <strain evidence="2">Duluth1</strain>
        <tissue evidence="2">Whole animal</tissue>
    </source>
</reference>
<feature type="region of interest" description="Disordered" evidence="1">
    <location>
        <begin position="1"/>
        <end position="25"/>
    </location>
</feature>
<evidence type="ECO:0000256" key="1">
    <source>
        <dbReference type="SAM" id="MobiDB-lite"/>
    </source>
</evidence>
<dbReference type="Proteomes" id="UP000828390">
    <property type="component" value="Unassembled WGS sequence"/>
</dbReference>
<sequence length="118" mass="13247">MPPELTGNGSLKSGIGGSENLSRRKTATVTQTALLLRVCNVLMSWFVRNVASGNTGNYAARRTDRYLRRQIRVRGALKARSLRADSEKKKQIKRVVIRKYCHAESVEVRQSEESAIKT</sequence>
<dbReference type="EMBL" id="JAIWYP010000006">
    <property type="protein sequence ID" value="KAH3805402.1"/>
    <property type="molecule type" value="Genomic_DNA"/>
</dbReference>
<proteinExistence type="predicted"/>
<evidence type="ECO:0000313" key="2">
    <source>
        <dbReference type="EMBL" id="KAH3805402.1"/>
    </source>
</evidence>
<dbReference type="AlphaFoldDB" id="A0A9D4JF31"/>
<evidence type="ECO:0000313" key="3">
    <source>
        <dbReference type="Proteomes" id="UP000828390"/>
    </source>
</evidence>
<gene>
    <name evidence="2" type="ORF">DPMN_133705</name>
</gene>